<evidence type="ECO:0000313" key="7">
    <source>
        <dbReference type="EMBL" id="AGB42155.1"/>
    </source>
</evidence>
<proteinExistence type="predicted"/>
<dbReference type="SUPFAM" id="SSF52540">
    <property type="entry name" value="P-loop containing nucleoside triphosphate hydrolases"/>
    <property type="match status" value="1"/>
</dbReference>
<dbReference type="Pfam" id="PF00271">
    <property type="entry name" value="Helicase_C"/>
    <property type="match status" value="1"/>
</dbReference>
<dbReference type="AlphaFoldDB" id="L0KC74"/>
<dbReference type="STRING" id="748449.Halha_2281"/>
<keyword evidence="4" id="KW-0175">Coiled coil</keyword>
<reference evidence="8" key="1">
    <citation type="submission" date="2012-02" db="EMBL/GenBank/DDBJ databases">
        <title>The complete genome of Halobacteroides halobius DSM 5150.</title>
        <authorList>
            <person name="Lucas S."/>
            <person name="Copeland A."/>
            <person name="Lapidus A."/>
            <person name="Glavina del Rio T."/>
            <person name="Dalin E."/>
            <person name="Tice H."/>
            <person name="Bruce D."/>
            <person name="Goodwin L."/>
            <person name="Pitluck S."/>
            <person name="Peters L."/>
            <person name="Mikhailova N."/>
            <person name="Gu W."/>
            <person name="Kyrpides N."/>
            <person name="Mavromatis K."/>
            <person name="Ivanova N."/>
            <person name="Brettin T."/>
            <person name="Detter J.C."/>
            <person name="Han C."/>
            <person name="Larimer F."/>
            <person name="Land M."/>
            <person name="Hauser L."/>
            <person name="Markowitz V."/>
            <person name="Cheng J.-F."/>
            <person name="Hugenholtz P."/>
            <person name="Woyke T."/>
            <person name="Wu D."/>
            <person name="Tindall B."/>
            <person name="Pomrenke H."/>
            <person name="Brambilla E."/>
            <person name="Klenk H.-P."/>
            <person name="Eisen J.A."/>
        </authorList>
    </citation>
    <scope>NUCLEOTIDE SEQUENCE [LARGE SCALE GENOMIC DNA]</scope>
    <source>
        <strain evidence="8">ATCC 35273 / DSM 5150 / MD-1</strain>
    </source>
</reference>
<protein>
    <submittedName>
        <fullName evidence="7">Superfamily II DNA/RNA helicase required for DNA uptake (Late competence protein)</fullName>
    </submittedName>
</protein>
<dbReference type="RefSeq" id="WP_015327869.1">
    <property type="nucleotide sequence ID" value="NC_019978.1"/>
</dbReference>
<feature type="coiled-coil region" evidence="4">
    <location>
        <begin position="87"/>
        <end position="125"/>
    </location>
</feature>
<keyword evidence="8" id="KW-1185">Reference proteome</keyword>
<dbReference type="PANTHER" id="PTHR30580:SF1">
    <property type="entry name" value="COMF OPERON PROTEIN 1"/>
    <property type="match status" value="1"/>
</dbReference>
<dbReference type="KEGG" id="hhl:Halha_2281"/>
<dbReference type="OrthoDB" id="2077914at2"/>
<evidence type="ECO:0000256" key="2">
    <source>
        <dbReference type="ARBA" id="ARBA00022840"/>
    </source>
</evidence>
<dbReference type="Gene3D" id="3.40.50.300">
    <property type="entry name" value="P-loop containing nucleotide triphosphate hydrolases"/>
    <property type="match status" value="2"/>
</dbReference>
<evidence type="ECO:0000259" key="6">
    <source>
        <dbReference type="PROSITE" id="PS51194"/>
    </source>
</evidence>
<dbReference type="EMBL" id="CP003359">
    <property type="protein sequence ID" value="AGB42155.1"/>
    <property type="molecule type" value="Genomic_DNA"/>
</dbReference>
<dbReference type="Pfam" id="PF04851">
    <property type="entry name" value="ResIII"/>
    <property type="match status" value="1"/>
</dbReference>
<evidence type="ECO:0000256" key="1">
    <source>
        <dbReference type="ARBA" id="ARBA00022741"/>
    </source>
</evidence>
<keyword evidence="3" id="KW-0238">DNA-binding</keyword>
<dbReference type="GO" id="GO:0005524">
    <property type="term" value="F:ATP binding"/>
    <property type="evidence" value="ECO:0007669"/>
    <property type="project" value="UniProtKB-KW"/>
</dbReference>
<dbReference type="SMART" id="SM00490">
    <property type="entry name" value="HELICc"/>
    <property type="match status" value="1"/>
</dbReference>
<keyword evidence="1" id="KW-0547">Nucleotide-binding</keyword>
<dbReference type="GO" id="GO:0043138">
    <property type="term" value="F:3'-5' DNA helicase activity"/>
    <property type="evidence" value="ECO:0007669"/>
    <property type="project" value="TreeGrafter"/>
</dbReference>
<evidence type="ECO:0000259" key="5">
    <source>
        <dbReference type="PROSITE" id="PS51192"/>
    </source>
</evidence>
<name>L0KC74_HALHC</name>
<dbReference type="PROSITE" id="PS51192">
    <property type="entry name" value="HELICASE_ATP_BIND_1"/>
    <property type="match status" value="1"/>
</dbReference>
<feature type="domain" description="Helicase C-terminal" evidence="6">
    <location>
        <begin position="455"/>
        <end position="615"/>
    </location>
</feature>
<dbReference type="PANTHER" id="PTHR30580">
    <property type="entry name" value="PRIMOSOMAL PROTEIN N"/>
    <property type="match status" value="1"/>
</dbReference>
<dbReference type="eggNOG" id="COG4098">
    <property type="taxonomic scope" value="Bacteria"/>
</dbReference>
<dbReference type="InterPro" id="IPR014001">
    <property type="entry name" value="Helicase_ATP-bd"/>
</dbReference>
<organism evidence="7 8">
    <name type="scientific">Halobacteroides halobius (strain ATCC 35273 / DSM 5150 / MD-1)</name>
    <dbReference type="NCBI Taxonomy" id="748449"/>
    <lineage>
        <taxon>Bacteria</taxon>
        <taxon>Bacillati</taxon>
        <taxon>Bacillota</taxon>
        <taxon>Clostridia</taxon>
        <taxon>Halanaerobiales</taxon>
        <taxon>Halobacteroidaceae</taxon>
        <taxon>Halobacteroides</taxon>
    </lineage>
</organism>
<dbReference type="GO" id="GO:0006302">
    <property type="term" value="P:double-strand break repair"/>
    <property type="evidence" value="ECO:0007669"/>
    <property type="project" value="TreeGrafter"/>
</dbReference>
<keyword evidence="7" id="KW-0378">Hydrolase</keyword>
<keyword evidence="7" id="KW-0347">Helicase</keyword>
<feature type="domain" description="Helicase ATP-binding" evidence="5">
    <location>
        <begin position="268"/>
        <end position="420"/>
    </location>
</feature>
<gene>
    <name evidence="7" type="ordered locus">Halha_2281</name>
</gene>
<dbReference type="InterPro" id="IPR001650">
    <property type="entry name" value="Helicase_C-like"/>
</dbReference>
<dbReference type="GO" id="GO:0003677">
    <property type="term" value="F:DNA binding"/>
    <property type="evidence" value="ECO:0007669"/>
    <property type="project" value="UniProtKB-KW"/>
</dbReference>
<dbReference type="Proteomes" id="UP000010880">
    <property type="component" value="Chromosome"/>
</dbReference>
<dbReference type="PROSITE" id="PS51194">
    <property type="entry name" value="HELICASE_CTER"/>
    <property type="match status" value="1"/>
</dbReference>
<evidence type="ECO:0000313" key="8">
    <source>
        <dbReference type="Proteomes" id="UP000010880"/>
    </source>
</evidence>
<dbReference type="SMART" id="SM00487">
    <property type="entry name" value="DEXDc"/>
    <property type="match status" value="1"/>
</dbReference>
<dbReference type="HOGENOM" id="CLU_024742_3_1_9"/>
<dbReference type="InterPro" id="IPR006935">
    <property type="entry name" value="Helicase/UvrB_N"/>
</dbReference>
<evidence type="ECO:0000256" key="3">
    <source>
        <dbReference type="ARBA" id="ARBA00023125"/>
    </source>
</evidence>
<dbReference type="GO" id="GO:0016787">
    <property type="term" value="F:hydrolase activity"/>
    <property type="evidence" value="ECO:0007669"/>
    <property type="project" value="InterPro"/>
</dbReference>
<sequence>MQQPVLYCLADKNKYLVGLSTRPTVEAKFYFKKGKIDQKTGELYILTDRLSWGVADYIYRTVTTLDERREKEYQDIGGKLLNLLWRVDSLEQIIQEKLKLIKDLIANLELQLEVRSRQVDQEEINRVRLPATEKVKEVYQLVQGRRLYQSEIKKLLRQNQVAVRSLEKLLVYLKLEHKLEVRPSIRYKEEQLVCQRCGSQEIIALDCNYCYSQDYYCKKCLLMGQARLCRPLYLISAPLKDLKLNYIQPQLGFKLTALQTEVANSLLDLWYQDYNQAFVWAVCGAGKTEVTFKLIADVLSQGGKVLFAIPRKDVVVELAERLQEAFPMIEIKALYGGSNNKYKKAELVIATTHQLLRYYQAFDLVILDEMDAFPYQGSEMLQRAVRQARKAQGKLVYMTATPSQAQITEIKADQNSKLIKLSARYHGHPLPEPELMALDLVYDKEIEQVELPPRVVEELKKWVVGELAQVFIFLPSRKLVELVVESLQDYFPKVNGQSWVQGSHAQDDLRDEKRESFIAGEYPILVSTTIMERGITIEKANVLVLFADWDYVFDEQSLIQMAGRSGRSIKYPQGRVWLVGNEITKEMKLARDMIQDLNQEAARKGHLKCGETYFI</sequence>
<dbReference type="GO" id="GO:0006310">
    <property type="term" value="P:DNA recombination"/>
    <property type="evidence" value="ECO:0007669"/>
    <property type="project" value="TreeGrafter"/>
</dbReference>
<evidence type="ECO:0000256" key="4">
    <source>
        <dbReference type="SAM" id="Coils"/>
    </source>
</evidence>
<dbReference type="PATRIC" id="fig|748449.3.peg.2200"/>
<accession>L0KC74</accession>
<dbReference type="InterPro" id="IPR027417">
    <property type="entry name" value="P-loop_NTPase"/>
</dbReference>
<dbReference type="GO" id="GO:0006270">
    <property type="term" value="P:DNA replication initiation"/>
    <property type="evidence" value="ECO:0007669"/>
    <property type="project" value="TreeGrafter"/>
</dbReference>
<keyword evidence="2" id="KW-0067">ATP-binding</keyword>